<organism evidence="2 3">
    <name type="scientific">Trema orientale</name>
    <name type="common">Charcoal tree</name>
    <name type="synonym">Celtis orientalis</name>
    <dbReference type="NCBI Taxonomy" id="63057"/>
    <lineage>
        <taxon>Eukaryota</taxon>
        <taxon>Viridiplantae</taxon>
        <taxon>Streptophyta</taxon>
        <taxon>Embryophyta</taxon>
        <taxon>Tracheophyta</taxon>
        <taxon>Spermatophyta</taxon>
        <taxon>Magnoliopsida</taxon>
        <taxon>eudicotyledons</taxon>
        <taxon>Gunneridae</taxon>
        <taxon>Pentapetalae</taxon>
        <taxon>rosids</taxon>
        <taxon>fabids</taxon>
        <taxon>Rosales</taxon>
        <taxon>Cannabaceae</taxon>
        <taxon>Trema</taxon>
    </lineage>
</organism>
<gene>
    <name evidence="2" type="ORF">TorRG33x02_029280</name>
</gene>
<dbReference type="InParanoid" id="A0A2P5FTR0"/>
<sequence>MLVFLTIKSLFSFFTVKSLLSYLWFIYFCFTLIPFIFFYSKLLSISTCQKCAHLSRDKIRNKEKLLFKNKKRVKVIVFVQDRCKKLENFISFQYGSTLVQIFICAFYFA</sequence>
<evidence type="ECO:0000313" key="3">
    <source>
        <dbReference type="Proteomes" id="UP000237000"/>
    </source>
</evidence>
<name>A0A2P5FTR0_TREOI</name>
<proteinExistence type="predicted"/>
<keyword evidence="1" id="KW-1133">Transmembrane helix</keyword>
<evidence type="ECO:0000313" key="2">
    <source>
        <dbReference type="EMBL" id="POO01174.1"/>
    </source>
</evidence>
<comment type="caution">
    <text evidence="2">The sequence shown here is derived from an EMBL/GenBank/DDBJ whole genome shotgun (WGS) entry which is preliminary data.</text>
</comment>
<dbReference type="EMBL" id="JXTC01000009">
    <property type="protein sequence ID" value="POO01174.1"/>
    <property type="molecule type" value="Genomic_DNA"/>
</dbReference>
<keyword evidence="1" id="KW-0472">Membrane</keyword>
<dbReference type="Proteomes" id="UP000237000">
    <property type="component" value="Unassembled WGS sequence"/>
</dbReference>
<keyword evidence="1" id="KW-0812">Transmembrane</keyword>
<protein>
    <submittedName>
        <fullName evidence="2">Uncharacterized protein</fullName>
    </submittedName>
</protein>
<evidence type="ECO:0000256" key="1">
    <source>
        <dbReference type="SAM" id="Phobius"/>
    </source>
</evidence>
<reference evidence="3" key="1">
    <citation type="submission" date="2016-06" db="EMBL/GenBank/DDBJ databases">
        <title>Parallel loss of symbiosis genes in relatives of nitrogen-fixing non-legume Parasponia.</title>
        <authorList>
            <person name="Van Velzen R."/>
            <person name="Holmer R."/>
            <person name="Bu F."/>
            <person name="Rutten L."/>
            <person name="Van Zeijl A."/>
            <person name="Liu W."/>
            <person name="Santuari L."/>
            <person name="Cao Q."/>
            <person name="Sharma T."/>
            <person name="Shen D."/>
            <person name="Roswanjaya Y."/>
            <person name="Wardhani T."/>
            <person name="Kalhor M.S."/>
            <person name="Jansen J."/>
            <person name="Van den Hoogen J."/>
            <person name="Gungor B."/>
            <person name="Hartog M."/>
            <person name="Hontelez J."/>
            <person name="Verver J."/>
            <person name="Yang W.-C."/>
            <person name="Schijlen E."/>
            <person name="Repin R."/>
            <person name="Schilthuizen M."/>
            <person name="Schranz E."/>
            <person name="Heidstra R."/>
            <person name="Miyata K."/>
            <person name="Fedorova E."/>
            <person name="Kohlen W."/>
            <person name="Bisseling T."/>
            <person name="Smit S."/>
            <person name="Geurts R."/>
        </authorList>
    </citation>
    <scope>NUCLEOTIDE SEQUENCE [LARGE SCALE GENOMIC DNA]</scope>
    <source>
        <strain evidence="3">cv. RG33-2</strain>
    </source>
</reference>
<feature type="transmembrane region" description="Helical" evidence="1">
    <location>
        <begin position="20"/>
        <end position="40"/>
    </location>
</feature>
<accession>A0A2P5FTR0</accession>
<dbReference type="AlphaFoldDB" id="A0A2P5FTR0"/>
<feature type="transmembrane region" description="Helical" evidence="1">
    <location>
        <begin position="89"/>
        <end position="108"/>
    </location>
</feature>
<keyword evidence="3" id="KW-1185">Reference proteome</keyword>